<accession>A0ABR9JW38</accession>
<gene>
    <name evidence="1" type="ORF">H4W34_004620</name>
</gene>
<keyword evidence="2" id="KW-1185">Reference proteome</keyword>
<name>A0ABR9JW38_9ACTN</name>
<dbReference type="InterPro" id="IPR019933">
    <property type="entry name" value="DivIVA_domain"/>
</dbReference>
<proteinExistence type="predicted"/>
<dbReference type="Proteomes" id="UP000627838">
    <property type="component" value="Unassembled WGS sequence"/>
</dbReference>
<evidence type="ECO:0000313" key="1">
    <source>
        <dbReference type="EMBL" id="MBE1534787.1"/>
    </source>
</evidence>
<dbReference type="EMBL" id="JADBDZ010000001">
    <property type="protein sequence ID" value="MBE1534787.1"/>
    <property type="molecule type" value="Genomic_DNA"/>
</dbReference>
<reference evidence="1 2" key="1">
    <citation type="submission" date="2020-10" db="EMBL/GenBank/DDBJ databases">
        <title>Sequencing the genomes of 1000 actinobacteria strains.</title>
        <authorList>
            <person name="Klenk H.-P."/>
        </authorList>
    </citation>
    <scope>NUCLEOTIDE SEQUENCE [LARGE SCALE GENOMIC DNA]</scope>
    <source>
        <strain evidence="1 2">DSM 46744</strain>
    </source>
</reference>
<dbReference type="Gene3D" id="6.10.250.660">
    <property type="match status" value="2"/>
</dbReference>
<comment type="caution">
    <text evidence="1">The sequence shown here is derived from an EMBL/GenBank/DDBJ whole genome shotgun (WGS) entry which is preliminary data.</text>
</comment>
<sequence>MRGKKANRLPVVLRGYDRAQVDGLLEEISGALNGGAPLTGDEVRSRRFDIVLRGYDPHAVDELVSECIRELQAAGPVNQRAGRPRVHPAWLISWIENARFPGGRLRVGYDVRDVDGFLERVIAGLRGTAPPVTPADVRASVFRMIRLGPGYDVQEVDAFLAQLTDALERR</sequence>
<evidence type="ECO:0000313" key="2">
    <source>
        <dbReference type="Proteomes" id="UP000627838"/>
    </source>
</evidence>
<dbReference type="RefSeq" id="WP_192764306.1">
    <property type="nucleotide sequence ID" value="NZ_JADBDZ010000001.1"/>
</dbReference>
<organism evidence="1 2">
    <name type="scientific">Actinomadura algeriensis</name>
    <dbReference type="NCBI Taxonomy" id="1679523"/>
    <lineage>
        <taxon>Bacteria</taxon>
        <taxon>Bacillati</taxon>
        <taxon>Actinomycetota</taxon>
        <taxon>Actinomycetes</taxon>
        <taxon>Streptosporangiales</taxon>
        <taxon>Thermomonosporaceae</taxon>
        <taxon>Actinomadura</taxon>
    </lineage>
</organism>
<dbReference type="NCBIfam" id="TIGR03544">
    <property type="entry name" value="DivI1A_domain"/>
    <property type="match status" value="2"/>
</dbReference>
<protein>
    <submittedName>
        <fullName evidence="1">DivIVA domain-containing protein</fullName>
    </submittedName>
</protein>